<keyword evidence="4" id="KW-0328">Glycosyltransferase</keyword>
<evidence type="ECO:0000259" key="18">
    <source>
        <dbReference type="PROSITE" id="PS50865"/>
    </source>
</evidence>
<dbReference type="SUPFAM" id="SSF144232">
    <property type="entry name" value="HIT/MYND zinc finger-like"/>
    <property type="match status" value="1"/>
</dbReference>
<evidence type="ECO:0000256" key="1">
    <source>
        <dbReference type="ARBA" id="ARBA00004606"/>
    </source>
</evidence>
<comment type="subcellular location">
    <subcellularLocation>
        <location evidence="1">Membrane</location>
        <topology evidence="1">Single-pass type II membrane protein</topology>
    </subcellularLocation>
</comment>
<evidence type="ECO:0000313" key="19">
    <source>
        <dbReference type="EMBL" id="KAJ8598757.1"/>
    </source>
</evidence>
<dbReference type="InterPro" id="IPR002893">
    <property type="entry name" value="Znf_MYND"/>
</dbReference>
<feature type="region of interest" description="Disordered" evidence="16">
    <location>
        <begin position="258"/>
        <end position="352"/>
    </location>
</feature>
<comment type="catalytic activity">
    <reaction evidence="15">
        <text>[protein]-peptidylproline (omega=180) = [protein]-peptidylproline (omega=0)</text>
        <dbReference type="Rhea" id="RHEA:16237"/>
        <dbReference type="Rhea" id="RHEA-COMP:10747"/>
        <dbReference type="Rhea" id="RHEA-COMP:10748"/>
        <dbReference type="ChEBI" id="CHEBI:83833"/>
        <dbReference type="ChEBI" id="CHEBI:83834"/>
        <dbReference type="EC" id="5.2.1.8"/>
    </reaction>
</comment>
<evidence type="ECO:0000256" key="3">
    <source>
        <dbReference type="ARBA" id="ARBA00005735"/>
    </source>
</evidence>
<dbReference type="GO" id="GO:0008378">
    <property type="term" value="F:galactosyltransferase activity"/>
    <property type="evidence" value="ECO:0007669"/>
    <property type="project" value="TreeGrafter"/>
</dbReference>
<dbReference type="Pfam" id="PF01753">
    <property type="entry name" value="zf-MYND"/>
    <property type="match status" value="1"/>
</dbReference>
<dbReference type="GO" id="GO:0005794">
    <property type="term" value="C:Golgi apparatus"/>
    <property type="evidence" value="ECO:0007669"/>
    <property type="project" value="TreeGrafter"/>
</dbReference>
<dbReference type="Gene3D" id="3.10.50.40">
    <property type="match status" value="1"/>
</dbReference>
<keyword evidence="10" id="KW-0735">Signal-anchor</keyword>
<dbReference type="PROSITE" id="PS01360">
    <property type="entry name" value="ZF_MYND_1"/>
    <property type="match status" value="1"/>
</dbReference>
<evidence type="ECO:0000256" key="8">
    <source>
        <dbReference type="ARBA" id="ARBA00022771"/>
    </source>
</evidence>
<dbReference type="InterPro" id="IPR029044">
    <property type="entry name" value="Nucleotide-diphossugar_trans"/>
</dbReference>
<dbReference type="EC" id="5.2.1.8" evidence="15"/>
<evidence type="ECO:0000256" key="7">
    <source>
        <dbReference type="ARBA" id="ARBA00022723"/>
    </source>
</evidence>
<dbReference type="GO" id="GO:0003755">
    <property type="term" value="F:peptidyl-prolyl cis-trans isomerase activity"/>
    <property type="evidence" value="ECO:0007669"/>
    <property type="project" value="UniProtKB-KW"/>
</dbReference>
<dbReference type="InterPro" id="IPR046357">
    <property type="entry name" value="PPIase_dom_sf"/>
</dbReference>
<dbReference type="PRINTS" id="PR02050">
    <property type="entry name" value="B14GALTRFASE"/>
</dbReference>
<comment type="caution">
    <text evidence="19">The sequence shown here is derived from an EMBL/GenBank/DDBJ whole genome shotgun (WGS) entry which is preliminary data.</text>
</comment>
<keyword evidence="6" id="KW-0812">Transmembrane</keyword>
<keyword evidence="5" id="KW-0808">Transferase</keyword>
<feature type="compositionally biased region" description="Polar residues" evidence="16">
    <location>
        <begin position="1"/>
        <end position="10"/>
    </location>
</feature>
<dbReference type="InterPro" id="IPR003859">
    <property type="entry name" value="Galactosyl_T"/>
</dbReference>
<dbReference type="Proteomes" id="UP001230188">
    <property type="component" value="Unassembled WGS sequence"/>
</dbReference>
<dbReference type="GO" id="GO:0005975">
    <property type="term" value="P:carbohydrate metabolic process"/>
    <property type="evidence" value="ECO:0007669"/>
    <property type="project" value="InterPro"/>
</dbReference>
<proteinExistence type="inferred from homology"/>
<evidence type="ECO:0000256" key="10">
    <source>
        <dbReference type="ARBA" id="ARBA00022968"/>
    </source>
</evidence>
<evidence type="ECO:0000256" key="9">
    <source>
        <dbReference type="ARBA" id="ARBA00022833"/>
    </source>
</evidence>
<dbReference type="Pfam" id="PF00254">
    <property type="entry name" value="FKBP_C"/>
    <property type="match status" value="1"/>
</dbReference>
<keyword evidence="15" id="KW-0413">Isomerase</keyword>
<dbReference type="InterPro" id="IPR027791">
    <property type="entry name" value="Galactosyl_T_C"/>
</dbReference>
<keyword evidence="9" id="KW-0862">Zinc</keyword>
<dbReference type="InterPro" id="IPR027995">
    <property type="entry name" value="Galactosyl_T_N"/>
</dbReference>
<dbReference type="InterPro" id="IPR001179">
    <property type="entry name" value="PPIase_FKBP_dom"/>
</dbReference>
<accession>A0AAD7U5L3</accession>
<dbReference type="GO" id="GO:0016020">
    <property type="term" value="C:membrane"/>
    <property type="evidence" value="ECO:0007669"/>
    <property type="project" value="UniProtKB-SubCell"/>
</dbReference>
<gene>
    <name evidence="19" type="ORF">CTAYLR_010103</name>
</gene>
<feature type="compositionally biased region" description="Low complexity" evidence="16">
    <location>
        <begin position="264"/>
        <end position="275"/>
    </location>
</feature>
<comment type="pathway">
    <text evidence="2">Protein modification; protein glycosylation.</text>
</comment>
<dbReference type="Gene3D" id="2.30.30.140">
    <property type="match status" value="1"/>
</dbReference>
<feature type="compositionally biased region" description="Basic and acidic residues" evidence="16">
    <location>
        <begin position="343"/>
        <end position="352"/>
    </location>
</feature>
<feature type="domain" description="PPIase FKBP-type" evidence="17">
    <location>
        <begin position="432"/>
        <end position="536"/>
    </location>
</feature>
<dbReference type="AlphaFoldDB" id="A0AAD7U5L3"/>
<dbReference type="GO" id="GO:0008270">
    <property type="term" value="F:zinc ion binding"/>
    <property type="evidence" value="ECO:0007669"/>
    <property type="project" value="UniProtKB-KW"/>
</dbReference>
<evidence type="ECO:0000256" key="11">
    <source>
        <dbReference type="ARBA" id="ARBA00022989"/>
    </source>
</evidence>
<comment type="similarity">
    <text evidence="3">Belongs to the glycosyltransferase 7 family.</text>
</comment>
<evidence type="ECO:0000256" key="6">
    <source>
        <dbReference type="ARBA" id="ARBA00022692"/>
    </source>
</evidence>
<dbReference type="PANTHER" id="PTHR19300:SF57">
    <property type="entry name" value="BETA-1,4-N-ACETYLGALACTOSAMINYLTRANSFERASE"/>
    <property type="match status" value="1"/>
</dbReference>
<keyword evidence="20" id="KW-1185">Reference proteome</keyword>
<dbReference type="SUPFAM" id="SSF53448">
    <property type="entry name" value="Nucleotide-diphospho-sugar transferases"/>
    <property type="match status" value="1"/>
</dbReference>
<feature type="compositionally biased region" description="Low complexity" evidence="16">
    <location>
        <begin position="986"/>
        <end position="997"/>
    </location>
</feature>
<evidence type="ECO:0000256" key="5">
    <source>
        <dbReference type="ARBA" id="ARBA00022679"/>
    </source>
</evidence>
<evidence type="ECO:0000256" key="13">
    <source>
        <dbReference type="ARBA" id="ARBA00023180"/>
    </source>
</evidence>
<dbReference type="Pfam" id="PF02709">
    <property type="entry name" value="Glyco_transf_7C"/>
    <property type="match status" value="1"/>
</dbReference>
<evidence type="ECO:0000256" key="2">
    <source>
        <dbReference type="ARBA" id="ARBA00004922"/>
    </source>
</evidence>
<evidence type="ECO:0000259" key="17">
    <source>
        <dbReference type="PROSITE" id="PS50059"/>
    </source>
</evidence>
<dbReference type="PANTHER" id="PTHR19300">
    <property type="entry name" value="BETA-1,4-GALACTOSYLTRANSFERASE"/>
    <property type="match status" value="1"/>
</dbReference>
<dbReference type="EMBL" id="JAQMWT010000654">
    <property type="protein sequence ID" value="KAJ8598757.1"/>
    <property type="molecule type" value="Genomic_DNA"/>
</dbReference>
<protein>
    <recommendedName>
        <fullName evidence="15">peptidylprolyl isomerase</fullName>
        <ecNumber evidence="15">5.2.1.8</ecNumber>
    </recommendedName>
</protein>
<organism evidence="19 20">
    <name type="scientific">Chrysophaeum taylorii</name>
    <dbReference type="NCBI Taxonomy" id="2483200"/>
    <lineage>
        <taxon>Eukaryota</taxon>
        <taxon>Sar</taxon>
        <taxon>Stramenopiles</taxon>
        <taxon>Ochrophyta</taxon>
        <taxon>Pelagophyceae</taxon>
        <taxon>Pelagomonadales</taxon>
        <taxon>Pelagomonadaceae</taxon>
        <taxon>Chrysophaeum</taxon>
    </lineage>
</organism>
<evidence type="ECO:0000313" key="20">
    <source>
        <dbReference type="Proteomes" id="UP001230188"/>
    </source>
</evidence>
<dbReference type="Gene3D" id="6.10.140.2220">
    <property type="match status" value="1"/>
</dbReference>
<dbReference type="SUPFAM" id="SSF54534">
    <property type="entry name" value="FKBP-like"/>
    <property type="match status" value="1"/>
</dbReference>
<dbReference type="PROSITE" id="PS50059">
    <property type="entry name" value="FKBP_PPIASE"/>
    <property type="match status" value="1"/>
</dbReference>
<keyword evidence="8 14" id="KW-0863">Zinc-finger</keyword>
<evidence type="ECO:0000256" key="15">
    <source>
        <dbReference type="PROSITE-ProRule" id="PRU00277"/>
    </source>
</evidence>
<dbReference type="Gene3D" id="3.90.550.10">
    <property type="entry name" value="Spore Coat Polysaccharide Biosynthesis Protein SpsA, Chain A"/>
    <property type="match status" value="1"/>
</dbReference>
<dbReference type="Pfam" id="PF13733">
    <property type="entry name" value="Glyco_transf_7N"/>
    <property type="match status" value="1"/>
</dbReference>
<evidence type="ECO:0000256" key="12">
    <source>
        <dbReference type="ARBA" id="ARBA00023136"/>
    </source>
</evidence>
<evidence type="ECO:0000256" key="4">
    <source>
        <dbReference type="ARBA" id="ARBA00022676"/>
    </source>
</evidence>
<keyword evidence="15" id="KW-0697">Rotamase</keyword>
<feature type="domain" description="MYND-type" evidence="18">
    <location>
        <begin position="576"/>
        <end position="620"/>
    </location>
</feature>
<feature type="region of interest" description="Disordered" evidence="16">
    <location>
        <begin position="976"/>
        <end position="1013"/>
    </location>
</feature>
<dbReference type="CDD" id="cd04508">
    <property type="entry name" value="Tudor_SF"/>
    <property type="match status" value="1"/>
</dbReference>
<dbReference type="PROSITE" id="PS50865">
    <property type="entry name" value="ZF_MYND_2"/>
    <property type="match status" value="1"/>
</dbReference>
<evidence type="ECO:0000256" key="16">
    <source>
        <dbReference type="SAM" id="MobiDB-lite"/>
    </source>
</evidence>
<reference evidence="19" key="1">
    <citation type="submission" date="2023-01" db="EMBL/GenBank/DDBJ databases">
        <title>Metagenome sequencing of chrysophaentin producing Chrysophaeum taylorii.</title>
        <authorList>
            <person name="Davison J."/>
            <person name="Bewley C."/>
        </authorList>
    </citation>
    <scope>NUCLEOTIDE SEQUENCE</scope>
    <source>
        <strain evidence="19">NIES-1699</strain>
    </source>
</reference>
<keyword evidence="13" id="KW-0325">Glycoprotein</keyword>
<keyword evidence="7" id="KW-0479">Metal-binding</keyword>
<keyword evidence="11" id="KW-1133">Transmembrane helix</keyword>
<feature type="region of interest" description="Disordered" evidence="16">
    <location>
        <begin position="1"/>
        <end position="20"/>
    </location>
</feature>
<name>A0AAD7U5L3_9STRA</name>
<evidence type="ECO:0000256" key="14">
    <source>
        <dbReference type="PROSITE-ProRule" id="PRU00134"/>
    </source>
</evidence>
<sequence length="1013" mass="113881">MEGSNQSNRTAYRGGEGTGRYDRGEIVAASGLLLKDPVHRGRIETHDLYGPATPNVGSAWALPRNHPLYAPMDFEVKELDAVEKKEFEPINRPQLSPEQIAEVRRKNLEYFGKKPETTTERVEYVEAPRFQGRKPGFYWGRGDEGLGYHIDYKQMRHLMALDVGDRCEARYRRVRRYFNGVVVKARDVNCTYDVRFEHGHLEEGIPAEHVRRKDWKGVIKESDGMVRALRAANPLLETKDKSVQWYEQLLMYEQGRIDAPQPPEGLFSSSSSSSEKPPPPPGNKKKTTNALEFLDTEGTTEEKAEPPAAETSSAIKPETSEAGTPQEEEAGGSSWRAYALPERSNRDDDDGRIAIAKVEDVVASGDAWKPESHGYKKFWDPEGFPHRSGPPVHLPWYGSDLEEEETAGDLCGDDTVKKLIERQGSGRRPVAGASATCHLVGRRLDGTIFLTTYDAEPIKYKLFCDEDEKGVPRARRYVQGVHEAIASMRPGEVARFTLSPEKGYGRKGKFPAIPGYSKEAPRGTWLEYEIELIEVKCAEETTIVDPRTFGLLERPKGYEWRDAAPTVEEGEEEKRCAWCGKPERCLLRGQRFQRCGRCKATTYCSAACAKAAWPSHKVVCTGGEDHLVLAEPESRLVACVRERLGGGRARPRVCVVAAYRNQLPLQDRQGQLFKFVPYMAAFLGSAWPPCDFTVVIATQTDDGRKFNRGRLMNAAFRDVVRDGEYDAVVFHDVDILPSEELMPYYAVPPTPGKPAHLAGVWRSKFDDPHFVGGAISFVPSDFVECNGYPNDCWGWGLDDEELALRMREAGLRVVRPRVGTYSDLDPINLRNVVRSDERGYYHEWWNMDMENGKCRPKIAGPIDWATYRKWWRTRGLADIEGHSELVARTTEFGGRVVRLLYALENDLERKEGTVALVSARMGLRATIEHGHLMHGPVVDNAMKQTQAYAKQGNLKRDEPRLMYENKNLLTPQEHFKLQGGRRPRRLAAASSSSSSGQQQGGGRRRLTNGGSAS</sequence>
<keyword evidence="12" id="KW-0472">Membrane</keyword>